<dbReference type="Ensembl" id="ENSCCRT00020016653.1">
    <property type="protein sequence ID" value="ENSCCRP00020015144.1"/>
    <property type="gene ID" value="ENSCCRG00020007351.1"/>
</dbReference>
<evidence type="ECO:0000256" key="2">
    <source>
        <dbReference type="ARBA" id="ARBA00022679"/>
    </source>
</evidence>
<evidence type="ECO:0000256" key="1">
    <source>
        <dbReference type="ARBA" id="ARBA00007824"/>
    </source>
</evidence>
<feature type="domain" description="LRAT" evidence="5">
    <location>
        <begin position="60"/>
        <end position="174"/>
    </location>
</feature>
<comment type="similarity">
    <text evidence="1">Belongs to the H-rev107 family.</text>
</comment>
<dbReference type="GO" id="GO:0016410">
    <property type="term" value="F:N-acyltransferase activity"/>
    <property type="evidence" value="ECO:0007669"/>
    <property type="project" value="TreeGrafter"/>
</dbReference>
<evidence type="ECO:0000256" key="3">
    <source>
        <dbReference type="ARBA" id="ARBA00022801"/>
    </source>
</evidence>
<dbReference type="GO" id="GO:0070292">
    <property type="term" value="P:N-acylphosphatidylethanolamine metabolic process"/>
    <property type="evidence" value="ECO:0007669"/>
    <property type="project" value="TreeGrafter"/>
</dbReference>
<accession>A0A8C1P8Z4</accession>
<dbReference type="GO" id="GO:0005737">
    <property type="term" value="C:cytoplasm"/>
    <property type="evidence" value="ECO:0007669"/>
    <property type="project" value="TreeGrafter"/>
</dbReference>
<keyword evidence="4" id="KW-0443">Lipid metabolism</keyword>
<keyword evidence="7" id="KW-1185">Reference proteome</keyword>
<dbReference type="InterPro" id="IPR051496">
    <property type="entry name" value="H-rev107_PLA/AT"/>
</dbReference>
<keyword evidence="2" id="KW-0808">Transferase</keyword>
<dbReference type="Proteomes" id="UP000694701">
    <property type="component" value="Unplaced"/>
</dbReference>
<dbReference type="Pfam" id="PF04970">
    <property type="entry name" value="LRAT"/>
    <property type="match status" value="1"/>
</dbReference>
<evidence type="ECO:0000259" key="5">
    <source>
        <dbReference type="PROSITE" id="PS51934"/>
    </source>
</evidence>
<dbReference type="Gene3D" id="3.90.1720.10">
    <property type="entry name" value="endopeptidase domain like (from Nostoc punctiforme)"/>
    <property type="match status" value="1"/>
</dbReference>
<proteinExistence type="inferred from homology"/>
<sequence length="198" mass="23174">MLFFYLAIQGIWIQQRTSHSVMMRAFWVKVFLTTFALHLTLPVRCQFDFGDLIAFNRTSKLNPDVTWFMHWALYVGKGRVSGLENIKKDEEDVFHMNGYVFPKASDCIFGKMNEIPGQPWKFNYLDGKIEVRSTDDMKKVIRQIHKNCWTWDLLMNNCEQIVTYIRYGEKHFEQIGAKSAALCTLKLPTFTLPGENKS</sequence>
<keyword evidence="3" id="KW-0378">Hydrolase</keyword>
<dbReference type="PANTHER" id="PTHR13943:SF31">
    <property type="entry name" value="PHOSPHOLIPASE A AND ACYLTRANSFERASE 3"/>
    <property type="match status" value="1"/>
</dbReference>
<dbReference type="Ensembl" id="ENSCCRT00010113093.1">
    <property type="protein sequence ID" value="ENSCCRP00010101819.1"/>
    <property type="gene ID" value="ENSCCRG00010044802.1"/>
</dbReference>
<dbReference type="GO" id="GO:0004623">
    <property type="term" value="F:phospholipase A2 activity"/>
    <property type="evidence" value="ECO:0007669"/>
    <property type="project" value="TreeGrafter"/>
</dbReference>
<dbReference type="PANTHER" id="PTHR13943">
    <property type="entry name" value="HRAS-LIKE SUPPRESSOR - RELATED"/>
    <property type="match status" value="1"/>
</dbReference>
<dbReference type="AlphaFoldDB" id="A0A8C1P8Z4"/>
<organism evidence="6 7">
    <name type="scientific">Cyprinus carpio</name>
    <name type="common">Common carp</name>
    <dbReference type="NCBI Taxonomy" id="7962"/>
    <lineage>
        <taxon>Eukaryota</taxon>
        <taxon>Metazoa</taxon>
        <taxon>Chordata</taxon>
        <taxon>Craniata</taxon>
        <taxon>Vertebrata</taxon>
        <taxon>Euteleostomi</taxon>
        <taxon>Actinopterygii</taxon>
        <taxon>Neopterygii</taxon>
        <taxon>Teleostei</taxon>
        <taxon>Ostariophysi</taxon>
        <taxon>Cypriniformes</taxon>
        <taxon>Cyprinidae</taxon>
        <taxon>Cyprininae</taxon>
        <taxon>Cyprinus</taxon>
    </lineage>
</organism>
<protein>
    <recommendedName>
        <fullName evidence="5">LRAT domain-containing protein</fullName>
    </recommendedName>
</protein>
<dbReference type="GO" id="GO:0008970">
    <property type="term" value="F:phospholipase A1 activity"/>
    <property type="evidence" value="ECO:0007669"/>
    <property type="project" value="TreeGrafter"/>
</dbReference>
<dbReference type="Proteomes" id="UP000694427">
    <property type="component" value="Unplaced"/>
</dbReference>
<dbReference type="PROSITE" id="PS51934">
    <property type="entry name" value="LRAT"/>
    <property type="match status" value="1"/>
</dbReference>
<dbReference type="InterPro" id="IPR007053">
    <property type="entry name" value="LRAT_dom"/>
</dbReference>
<evidence type="ECO:0000313" key="6">
    <source>
        <dbReference type="Ensembl" id="ENSCCRP00010101819.1"/>
    </source>
</evidence>
<reference evidence="6" key="1">
    <citation type="submission" date="2025-05" db="UniProtKB">
        <authorList>
            <consortium name="Ensembl"/>
        </authorList>
    </citation>
    <scope>IDENTIFICATION</scope>
</reference>
<name>A0A8C1P8Z4_CYPCA</name>
<evidence type="ECO:0000256" key="4">
    <source>
        <dbReference type="ARBA" id="ARBA00023098"/>
    </source>
</evidence>
<evidence type="ECO:0000313" key="7">
    <source>
        <dbReference type="Proteomes" id="UP000694427"/>
    </source>
</evidence>